<dbReference type="SUPFAM" id="SSF55048">
    <property type="entry name" value="Probable ACP-binding domain of malonyl-CoA ACP transacylase"/>
    <property type="match status" value="1"/>
</dbReference>
<dbReference type="InterPro" id="IPR016035">
    <property type="entry name" value="Acyl_Trfase/lysoPLipase"/>
</dbReference>
<dbReference type="InterPro" id="IPR018201">
    <property type="entry name" value="Ketoacyl_synth_AS"/>
</dbReference>
<dbReference type="InterPro" id="IPR013149">
    <property type="entry name" value="ADH-like_C"/>
</dbReference>
<dbReference type="VEuPathDB" id="VectorBase:RPRC002909"/>
<dbReference type="PANTHER" id="PTHR43775">
    <property type="entry name" value="FATTY ACID SYNTHASE"/>
    <property type="match status" value="1"/>
</dbReference>
<dbReference type="InterPro" id="IPR050091">
    <property type="entry name" value="PKS_NRPS_Biosynth_Enz"/>
</dbReference>
<dbReference type="Pfam" id="PF00109">
    <property type="entry name" value="ketoacyl-synt"/>
    <property type="match status" value="1"/>
</dbReference>
<evidence type="ECO:0000313" key="21">
    <source>
        <dbReference type="Proteomes" id="UP000015103"/>
    </source>
</evidence>
<dbReference type="STRING" id="13249.T1HFT7"/>
<keyword evidence="14" id="KW-0511">Multifunctional enzyme</keyword>
<dbReference type="Gene3D" id="3.40.366.10">
    <property type="entry name" value="Malonyl-Coenzyme A Acyl Carrier Protein, domain 2"/>
    <property type="match status" value="1"/>
</dbReference>
<dbReference type="SMART" id="SM00825">
    <property type="entry name" value="PKS_KS"/>
    <property type="match status" value="1"/>
</dbReference>
<dbReference type="Gene3D" id="3.10.129.110">
    <property type="entry name" value="Polyketide synthase dehydratase"/>
    <property type="match status" value="1"/>
</dbReference>
<dbReference type="PROSITE" id="PS52004">
    <property type="entry name" value="KS3_2"/>
    <property type="match status" value="1"/>
</dbReference>
<dbReference type="GO" id="GO:0016491">
    <property type="term" value="F:oxidoreductase activity"/>
    <property type="evidence" value="ECO:0007669"/>
    <property type="project" value="UniProtKB-KW"/>
</dbReference>
<dbReference type="PROSITE" id="PS50075">
    <property type="entry name" value="CARRIER"/>
    <property type="match status" value="1"/>
</dbReference>
<feature type="active site" description="Proton donor; for dehydratase activity" evidence="16">
    <location>
        <position position="1006"/>
    </location>
</feature>
<dbReference type="EnsemblMetazoa" id="RPRC002909-RA">
    <property type="protein sequence ID" value="RPRC002909-PA"/>
    <property type="gene ID" value="RPRC002909"/>
</dbReference>
<keyword evidence="7" id="KW-0378">Hydrolase</keyword>
<dbReference type="SMART" id="SM00823">
    <property type="entry name" value="PKS_PP"/>
    <property type="match status" value="1"/>
</dbReference>
<keyword evidence="4" id="KW-0444">Lipid biosynthesis</keyword>
<dbReference type="GO" id="GO:0004315">
    <property type="term" value="F:3-oxoacyl-[acyl-carrier-protein] synthase activity"/>
    <property type="evidence" value="ECO:0007669"/>
    <property type="project" value="InterPro"/>
</dbReference>
<dbReference type="Gene3D" id="3.40.50.720">
    <property type="entry name" value="NAD(P)-binding Rossmann-like Domain"/>
    <property type="match status" value="1"/>
</dbReference>
<dbReference type="InterPro" id="IPR014030">
    <property type="entry name" value="Ketoacyl_synth_N"/>
</dbReference>
<dbReference type="InterPro" id="IPR020806">
    <property type="entry name" value="PKS_PP-bd"/>
</dbReference>
<dbReference type="EMBL" id="ACPB03012543">
    <property type="status" value="NOT_ANNOTATED_CDS"/>
    <property type="molecule type" value="Genomic_DNA"/>
</dbReference>
<dbReference type="GO" id="GO:0016787">
    <property type="term" value="F:hydrolase activity"/>
    <property type="evidence" value="ECO:0007669"/>
    <property type="project" value="UniProtKB-KW"/>
</dbReference>
<dbReference type="InterPro" id="IPR032821">
    <property type="entry name" value="PKS_assoc"/>
</dbReference>
<evidence type="ECO:0000256" key="1">
    <source>
        <dbReference type="ARBA" id="ARBA00012873"/>
    </source>
</evidence>
<reference evidence="20" key="1">
    <citation type="submission" date="2015-05" db="UniProtKB">
        <authorList>
            <consortium name="EnsemblMetazoa"/>
        </authorList>
    </citation>
    <scope>IDENTIFICATION</scope>
</reference>
<dbReference type="CDD" id="cd05195">
    <property type="entry name" value="enoyl_red"/>
    <property type="match status" value="1"/>
</dbReference>
<dbReference type="SUPFAM" id="SSF52151">
    <property type="entry name" value="FabD/lysophospholipase-like"/>
    <property type="match status" value="1"/>
</dbReference>
<dbReference type="InterPro" id="IPR020843">
    <property type="entry name" value="ER"/>
</dbReference>
<feature type="domain" description="PKS/mFAS DH" evidence="19">
    <location>
        <begin position="818"/>
        <end position="1083"/>
    </location>
</feature>
<dbReference type="PROSITE" id="PS00606">
    <property type="entry name" value="KS3_1"/>
    <property type="match status" value="1"/>
</dbReference>
<dbReference type="InterPro" id="IPR009081">
    <property type="entry name" value="PP-bd_ACP"/>
</dbReference>
<dbReference type="InterPro" id="IPR016036">
    <property type="entry name" value="Malonyl_transacylase_ACP-bd"/>
</dbReference>
<dbReference type="InterPro" id="IPR020841">
    <property type="entry name" value="PKS_Beta-ketoAc_synthase_dom"/>
</dbReference>
<dbReference type="FunFam" id="3.40.50.720:FF:000209">
    <property type="entry name" value="Polyketide synthase Pks12"/>
    <property type="match status" value="1"/>
</dbReference>
<keyword evidence="11" id="KW-0520">NAD</keyword>
<dbReference type="PROSITE" id="PS52019">
    <property type="entry name" value="PKS_MFAS_DH"/>
    <property type="match status" value="1"/>
</dbReference>
<dbReference type="SUPFAM" id="SSF51735">
    <property type="entry name" value="NAD(P)-binding Rossmann-fold domains"/>
    <property type="match status" value="2"/>
</dbReference>
<evidence type="ECO:0000256" key="10">
    <source>
        <dbReference type="ARBA" id="ARBA00023002"/>
    </source>
</evidence>
<dbReference type="GO" id="GO:0006633">
    <property type="term" value="P:fatty acid biosynthetic process"/>
    <property type="evidence" value="ECO:0007669"/>
    <property type="project" value="UniProtKB-UniPathway"/>
</dbReference>
<dbReference type="InterPro" id="IPR042104">
    <property type="entry name" value="PKS_dehydratase_sf"/>
</dbReference>
<dbReference type="Gene3D" id="3.40.47.10">
    <property type="match status" value="1"/>
</dbReference>
<dbReference type="InterPro" id="IPR036736">
    <property type="entry name" value="ACP-like_sf"/>
</dbReference>
<evidence type="ECO:0000313" key="20">
    <source>
        <dbReference type="EnsemblMetazoa" id="RPRC002909-PA"/>
    </source>
</evidence>
<dbReference type="CDD" id="cd08954">
    <property type="entry name" value="KR_1_FAS_SDR_x"/>
    <property type="match status" value="1"/>
</dbReference>
<dbReference type="InterPro" id="IPR014043">
    <property type="entry name" value="Acyl_transferase_dom"/>
</dbReference>
<dbReference type="SUPFAM" id="SSF53901">
    <property type="entry name" value="Thiolase-like"/>
    <property type="match status" value="1"/>
</dbReference>
<keyword evidence="10" id="KW-0560">Oxidoreductase</keyword>
<dbReference type="InterPro" id="IPR049391">
    <property type="entry name" value="FAS_pseudo-KR"/>
</dbReference>
<evidence type="ECO:0000259" key="19">
    <source>
        <dbReference type="PROSITE" id="PS52019"/>
    </source>
</evidence>
<dbReference type="Gene3D" id="1.10.1200.10">
    <property type="entry name" value="ACP-like"/>
    <property type="match status" value="1"/>
</dbReference>
<keyword evidence="6" id="KW-0808">Transferase</keyword>
<dbReference type="Pfam" id="PF00107">
    <property type="entry name" value="ADH_zinc_N"/>
    <property type="match status" value="1"/>
</dbReference>
<dbReference type="SMART" id="SM00829">
    <property type="entry name" value="PKS_ER"/>
    <property type="match status" value="1"/>
</dbReference>
<evidence type="ECO:0000256" key="8">
    <source>
        <dbReference type="ARBA" id="ARBA00022832"/>
    </source>
</evidence>
<evidence type="ECO:0000256" key="5">
    <source>
        <dbReference type="ARBA" id="ARBA00022553"/>
    </source>
</evidence>
<dbReference type="Proteomes" id="UP000015103">
    <property type="component" value="Unassembled WGS sequence"/>
</dbReference>
<protein>
    <recommendedName>
        <fullName evidence="2">Fatty acid synthase</fullName>
        <ecNumber evidence="1">2.3.1.85</ecNumber>
    </recommendedName>
</protein>
<evidence type="ECO:0000256" key="14">
    <source>
        <dbReference type="ARBA" id="ARBA00023268"/>
    </source>
</evidence>
<dbReference type="InterPro" id="IPR057326">
    <property type="entry name" value="KR_dom"/>
</dbReference>
<dbReference type="OMA" id="TMSDNTV"/>
<dbReference type="SMART" id="SM00822">
    <property type="entry name" value="PKS_KR"/>
    <property type="match status" value="1"/>
</dbReference>
<keyword evidence="21" id="KW-1185">Reference proteome</keyword>
<keyword evidence="12" id="KW-0443">Lipid metabolism</keyword>
<evidence type="ECO:0000256" key="9">
    <source>
        <dbReference type="ARBA" id="ARBA00022857"/>
    </source>
</evidence>
<dbReference type="InterPro" id="IPR049900">
    <property type="entry name" value="PKS_mFAS_DH"/>
</dbReference>
<evidence type="ECO:0000256" key="6">
    <source>
        <dbReference type="ARBA" id="ARBA00022679"/>
    </source>
</evidence>
<feature type="domain" description="Carrier" evidence="17">
    <location>
        <begin position="1976"/>
        <end position="2046"/>
    </location>
</feature>
<keyword evidence="5" id="KW-0597">Phosphoprotein</keyword>
<evidence type="ECO:0000256" key="7">
    <source>
        <dbReference type="ARBA" id="ARBA00022801"/>
    </source>
</evidence>
<dbReference type="EC" id="2.3.1.85" evidence="1"/>
<keyword evidence="13" id="KW-0275">Fatty acid biosynthesis</keyword>
<dbReference type="PANTHER" id="PTHR43775:SF7">
    <property type="entry name" value="FATTY ACID SYNTHASE"/>
    <property type="match status" value="1"/>
</dbReference>
<evidence type="ECO:0000256" key="2">
    <source>
        <dbReference type="ARBA" id="ARBA00018769"/>
    </source>
</evidence>
<dbReference type="InterPro" id="IPR011032">
    <property type="entry name" value="GroES-like_sf"/>
</dbReference>
<evidence type="ECO:0000256" key="15">
    <source>
        <dbReference type="ARBA" id="ARBA00044883"/>
    </source>
</evidence>
<feature type="active site" description="Proton acceptor; for dehydratase activity" evidence="16">
    <location>
        <position position="855"/>
    </location>
</feature>
<dbReference type="Gene3D" id="3.90.180.10">
    <property type="entry name" value="Medium-chain alcohol dehydrogenases, catalytic domain"/>
    <property type="match status" value="1"/>
</dbReference>
<dbReference type="GO" id="GO:0004312">
    <property type="term" value="F:fatty acid synthase activity"/>
    <property type="evidence" value="ECO:0007669"/>
    <property type="project" value="UniProtKB-EC"/>
</dbReference>
<feature type="region of interest" description="C-terminal hotdog fold" evidence="16">
    <location>
        <begin position="957"/>
        <end position="1083"/>
    </location>
</feature>
<dbReference type="InParanoid" id="T1HFT7"/>
<evidence type="ECO:0000256" key="3">
    <source>
        <dbReference type="ARBA" id="ARBA00022450"/>
    </source>
</evidence>
<dbReference type="Pfam" id="PF21089">
    <property type="entry name" value="PKS_DH_N"/>
    <property type="match status" value="1"/>
</dbReference>
<dbReference type="EMBL" id="ACPB03012544">
    <property type="status" value="NOT_ANNOTATED_CDS"/>
    <property type="molecule type" value="Genomic_DNA"/>
</dbReference>
<evidence type="ECO:0000256" key="4">
    <source>
        <dbReference type="ARBA" id="ARBA00022516"/>
    </source>
</evidence>
<sequence length="2046" mass="226121">ETNQFNEEIAISGISGRFPESDNMDEFQQNLMEGRDMVTDDDRRWTPGIYGLPTRTGKLKNISNFDANFFGISGKQAETFDPSIAFLLELTHEAIVDSGTNPMDLRGSNTGVFIAVTCNDPLEYHSLNSEPIGYAMTGCHKSMCSNRISYCFDLRGPSMTIETACSSSFNALYLAVEALKKGDCDAAIVGGTNLLLNPQYSRMFFKLNMLSVDGICKSFDDSCNGYVRSEAAVVIFLQKVSAAKRVYATVVNIEINTDGYKEDGPTYPSRIMQSALMTKVIEKSKINPLDVAYVEAHCTGTKAGDVQEINAIADIYCSGRTSGPLLIGSVKSNMGHGEPASGLCGIAKVVIAMETGIIPGNLHYHNPNKNIPALSNGKLKVVDKNTKWNGGLVVINSFGFGGSNVNLILRSNPKPKSIRYTDNKPVLVQVSGRTEECIQVLPLDYEFVSLINNVHKRNIPGHPYRGYCILGTSSSTKEISVSMKFIYFVKGASTSNLRLEFPVQSTGRGIVFYLIDVINNGNEDTFKNLMNAFIGITAIQIALTDTLLALGVVPDGLIGHSAGEVACGYADGGLTAEQAVLSAYWRAKCSLETEIIPGAMAAIGLSIEETKRRMPKSCVVACHNSADSITLSGPVKDVEHFISQLQNEGIFAKMVESCGIAFHSPYVGGAGQLVKERIEKILSAPKLRSKKWISSSVPESNWSTKLGQECSADYFMNNYLSPVLFYDAMHHIPEDSIVIELGPHSLLQSILKRSLPKSCLNIGILKKGVSDEMSYFLGNLGKLYNAGINLNLEEIQPPPSYPVGRGTPMISPMISFDHSIVWSDTSYYKNVSTQCGESVISVDLSNSSYSYLVGHKVDGRILFPATGYLLLVWETFARKNQTTISNLPVIFEDVHLLRATIMPKTGAVDFVINIFNATGEFEISEHDATVVRGKIRKSEGISKDSVTFSRPARKLQGLLMNRGDFYKEIKLRGYEYSGKFLGVMKSDINGTVGELEWSNNWVTFLDSMLQFMLISSNIRDLFLPTRIQRLVVDPIRHSALVNDGQGKFQGVTVEMYKDLGIMKSGGVEIQGIQTTVAPKRLQNSHTPVLEQYQFIPYNCNEEMVMEDALTVLMQIVLENSNSTQLRMFEIFNGVKVENLIAGTVINIFNLELQITVDMTVMAPNRPDVSDAIEQIGAKKTQNLIEECVPESFHIIIVNSIVQIKDQVDRVIDAVKKNGFILIEDGNDFILNKKTNLKLISKIPLSIVEDERFVDYKISMPFQVLVVLKIKITIIRITQENFNWLDTAKVAIKDAEKNNQKYILLSEHEPSCGIIGMFNCLKREPGGSHFRCVFIDQSPATTFSLDTYKEQLSKDLVMNVFKNGIWGSYRHLKLSSESKLASTEEHLLLTVQKFGELSSLRWIQGPLTNFRSKNKEICTVHYASLNFHDVVLALGEIAPKILPQYSNKAINILGLEYVGYDSKGNRIMGMTPVKGLSTLVETDDIFTIPIPDHWTMEQAASVPTVYATCYYALLMRGKMRKGESILIHSGCGGVGLAAISIALHMGCKVFTTVGTQEKRNFLKQHFPELQDSHIGNSRDTSFEKMIMEQTNGRGVDLVLNSLIGEKLQASIRCLAYHGRFLEIGKVDLLKNAPLGMSVLLKNVEIHGIHFDTFMIADLPREDKQEVVDLIQNGILTGAVKPLPTTVFDFSRTEQAFRYMTKGKHIGKVLIKIRDEETNKSVVRSHHNLFSGTQKVYFDPNKSYVLIGGLGGMGLELADWMLFRGAKSLILTSRSGVTSGYQSYCLRRWKDHGFNVRVSKTDAATLEGATRLLTEANELAPVGGIFNLALVLKDKIFANQTIENFQLVCNSKANTTRSLDTASRLQCPYLDYFVVFSSLSCGRGNFGQTNYGMANSIMERFCERRKTDGLPALAIQWGAIGDVGFVAETLQIDNDTELGGSLPQPIDSCLSVMDILMKQNSTIVSSMIVSKKTNTTAATTKSSLQEEVGIILGIKDIKSINYDQTLSDFGLDSLMGTEIKQTLSRNYGLTLSSAEIRSLTFAKLVEMD</sequence>
<dbReference type="Pfam" id="PF08659">
    <property type="entry name" value="KR"/>
    <property type="match status" value="1"/>
</dbReference>
<keyword evidence="8" id="KW-0276">Fatty acid metabolism</keyword>
<dbReference type="UniPathway" id="UPA00094"/>
<feature type="region of interest" description="N-terminal hotdog fold" evidence="16">
    <location>
        <begin position="818"/>
        <end position="944"/>
    </location>
</feature>
<evidence type="ECO:0000256" key="13">
    <source>
        <dbReference type="ARBA" id="ARBA00023160"/>
    </source>
</evidence>
<dbReference type="InterPro" id="IPR016039">
    <property type="entry name" value="Thiolase-like"/>
</dbReference>
<keyword evidence="9" id="KW-0521">NADP</keyword>
<dbReference type="InterPro" id="IPR001227">
    <property type="entry name" value="Ac_transferase_dom_sf"/>
</dbReference>
<dbReference type="Pfam" id="PF00698">
    <property type="entry name" value="Acyl_transf_1"/>
    <property type="match status" value="1"/>
</dbReference>
<dbReference type="Pfam" id="PF21149">
    <property type="entry name" value="FAS_pseudo-KR"/>
    <property type="match status" value="1"/>
</dbReference>
<evidence type="ECO:0000259" key="18">
    <source>
        <dbReference type="PROSITE" id="PS52004"/>
    </source>
</evidence>
<evidence type="ECO:0000256" key="11">
    <source>
        <dbReference type="ARBA" id="ARBA00023027"/>
    </source>
</evidence>
<dbReference type="SUPFAM" id="SSF50129">
    <property type="entry name" value="GroES-like"/>
    <property type="match status" value="1"/>
</dbReference>
<dbReference type="HOGENOM" id="CLU_000022_31_7_1"/>
<dbReference type="InterPro" id="IPR036291">
    <property type="entry name" value="NAD(P)-bd_dom_sf"/>
</dbReference>
<evidence type="ECO:0000256" key="16">
    <source>
        <dbReference type="PROSITE-ProRule" id="PRU01363"/>
    </source>
</evidence>
<proteinExistence type="predicted"/>
<evidence type="ECO:0000259" key="17">
    <source>
        <dbReference type="PROSITE" id="PS50075"/>
    </source>
</evidence>
<name>T1HFT7_RHOPR</name>
<dbReference type="SUPFAM" id="SSF47336">
    <property type="entry name" value="ACP-like"/>
    <property type="match status" value="1"/>
</dbReference>
<comment type="catalytic activity">
    <reaction evidence="15">
        <text>acetyl-CoA + n malonyl-CoA + 2n NADPH + 2n H(+) = a long-chain fatty acid + (n+1) CoA + n CO2 + 2n NADP(+).</text>
        <dbReference type="EC" id="2.3.1.85"/>
    </reaction>
</comment>
<organism evidence="20 21">
    <name type="scientific">Rhodnius prolixus</name>
    <name type="common">Triatomid bug</name>
    <dbReference type="NCBI Taxonomy" id="13249"/>
    <lineage>
        <taxon>Eukaryota</taxon>
        <taxon>Metazoa</taxon>
        <taxon>Ecdysozoa</taxon>
        <taxon>Arthropoda</taxon>
        <taxon>Hexapoda</taxon>
        <taxon>Insecta</taxon>
        <taxon>Pterygota</taxon>
        <taxon>Neoptera</taxon>
        <taxon>Paraneoptera</taxon>
        <taxon>Hemiptera</taxon>
        <taxon>Heteroptera</taxon>
        <taxon>Panheteroptera</taxon>
        <taxon>Cimicomorpha</taxon>
        <taxon>Reduviidae</taxon>
        <taxon>Triatominae</taxon>
        <taxon>Rhodnius</taxon>
    </lineage>
</organism>
<dbReference type="Pfam" id="PF00550">
    <property type="entry name" value="PP-binding"/>
    <property type="match status" value="1"/>
</dbReference>
<dbReference type="InterPro" id="IPR014031">
    <property type="entry name" value="Ketoacyl_synth_C"/>
</dbReference>
<dbReference type="Pfam" id="PF02801">
    <property type="entry name" value="Ketoacyl-synt_C"/>
    <property type="match status" value="1"/>
</dbReference>
<dbReference type="Gene3D" id="3.30.70.3290">
    <property type="match status" value="2"/>
</dbReference>
<evidence type="ECO:0000256" key="12">
    <source>
        <dbReference type="ARBA" id="ARBA00023098"/>
    </source>
</evidence>
<accession>T1HFT7</accession>
<dbReference type="SMART" id="SM00827">
    <property type="entry name" value="PKS_AT"/>
    <property type="match status" value="1"/>
</dbReference>
<dbReference type="eggNOG" id="KOG1202">
    <property type="taxonomic scope" value="Eukaryota"/>
</dbReference>
<feature type="domain" description="Ketosynthase family 3 (KS3)" evidence="18">
    <location>
        <begin position="6"/>
        <end position="411"/>
    </location>
</feature>
<dbReference type="InterPro" id="IPR049552">
    <property type="entry name" value="PKS_DH_N"/>
</dbReference>
<dbReference type="GO" id="GO:0031177">
    <property type="term" value="F:phosphopantetheine binding"/>
    <property type="evidence" value="ECO:0007669"/>
    <property type="project" value="InterPro"/>
</dbReference>
<dbReference type="CDD" id="cd00833">
    <property type="entry name" value="PKS"/>
    <property type="match status" value="1"/>
</dbReference>
<dbReference type="InterPro" id="IPR013968">
    <property type="entry name" value="PKS_KR"/>
</dbReference>
<keyword evidence="3" id="KW-0596">Phosphopantetheine</keyword>
<dbReference type="Pfam" id="PF16197">
    <property type="entry name" value="KAsynt_C_assoc"/>
    <property type="match status" value="1"/>
</dbReference>